<dbReference type="Proteomes" id="UP000238350">
    <property type="component" value="Unassembled WGS sequence"/>
</dbReference>
<evidence type="ECO:0000256" key="1">
    <source>
        <dbReference type="SAM" id="Phobius"/>
    </source>
</evidence>
<proteinExistence type="predicted"/>
<dbReference type="OrthoDB" id="3063237at2759"/>
<protein>
    <submittedName>
        <fullName evidence="2">Protein transport protein SFT1</fullName>
    </submittedName>
</protein>
<comment type="caution">
    <text evidence="2">The sequence shown here is derived from an EMBL/GenBank/DDBJ whole genome shotgun (WGS) entry which is preliminary data.</text>
</comment>
<accession>A0A2T0FL67</accession>
<dbReference type="STRING" id="45607.A0A2T0FL67"/>
<gene>
    <name evidence="2" type="ORF">B9G98_03345</name>
</gene>
<organism evidence="2 3">
    <name type="scientific">Wickerhamiella sorbophila</name>
    <dbReference type="NCBI Taxonomy" id="45607"/>
    <lineage>
        <taxon>Eukaryota</taxon>
        <taxon>Fungi</taxon>
        <taxon>Dikarya</taxon>
        <taxon>Ascomycota</taxon>
        <taxon>Saccharomycotina</taxon>
        <taxon>Dipodascomycetes</taxon>
        <taxon>Dipodascales</taxon>
        <taxon>Trichomonascaceae</taxon>
        <taxon>Wickerhamiella</taxon>
    </lineage>
</organism>
<keyword evidence="1" id="KW-0472">Membrane</keyword>
<keyword evidence="1" id="KW-1133">Transmembrane helix</keyword>
<dbReference type="AlphaFoldDB" id="A0A2T0FL67"/>
<keyword evidence="1" id="KW-0812">Transmembrane</keyword>
<dbReference type="EMBL" id="NDIQ01000022">
    <property type="protein sequence ID" value="PRT55725.1"/>
    <property type="molecule type" value="Genomic_DNA"/>
</dbReference>
<sequence>MEQRNDDRLHDLAGKLASIRQVTNDIYTQASDHSIIDSATETFGSMLGSVRSSGARLVRAARAGHPVIKTVGMALAIILLIYMLFNYFS</sequence>
<dbReference type="GeneID" id="36517093"/>
<name>A0A2T0FL67_9ASCO</name>
<feature type="transmembrane region" description="Helical" evidence="1">
    <location>
        <begin position="66"/>
        <end position="85"/>
    </location>
</feature>
<keyword evidence="3" id="KW-1185">Reference proteome</keyword>
<dbReference type="RefSeq" id="XP_024665670.1">
    <property type="nucleotide sequence ID" value="XM_024809902.1"/>
</dbReference>
<reference evidence="2 3" key="1">
    <citation type="submission" date="2017-04" db="EMBL/GenBank/DDBJ databases">
        <title>Genome sequencing of [Candida] sorbophila.</title>
        <authorList>
            <person name="Ahn J.O."/>
        </authorList>
    </citation>
    <scope>NUCLEOTIDE SEQUENCE [LARGE SCALE GENOMIC DNA]</scope>
    <source>
        <strain evidence="2 3">DS02</strain>
    </source>
</reference>
<evidence type="ECO:0000313" key="3">
    <source>
        <dbReference type="Proteomes" id="UP000238350"/>
    </source>
</evidence>
<evidence type="ECO:0000313" key="2">
    <source>
        <dbReference type="EMBL" id="PRT55725.1"/>
    </source>
</evidence>